<keyword evidence="2" id="KW-0472">Membrane</keyword>
<feature type="compositionally biased region" description="Basic residues" evidence="1">
    <location>
        <begin position="72"/>
        <end position="83"/>
    </location>
</feature>
<reference evidence="4 5" key="1">
    <citation type="submission" date="2019-03" db="EMBL/GenBank/DDBJ databases">
        <title>Draft genome sequences of novel Actinobacteria.</title>
        <authorList>
            <person name="Sahin N."/>
            <person name="Ay H."/>
            <person name="Saygin H."/>
        </authorList>
    </citation>
    <scope>NUCLEOTIDE SEQUENCE [LARGE SCALE GENOMIC DNA]</scope>
    <source>
        <strain evidence="4 5">CH32</strain>
    </source>
</reference>
<dbReference type="InterPro" id="IPR003675">
    <property type="entry name" value="Rce1/LyrA-like_dom"/>
</dbReference>
<feature type="transmembrane region" description="Helical" evidence="2">
    <location>
        <begin position="145"/>
        <end position="164"/>
    </location>
</feature>
<accession>A0A4V2YIX0</accession>
<evidence type="ECO:0000256" key="2">
    <source>
        <dbReference type="SAM" id="Phobius"/>
    </source>
</evidence>
<keyword evidence="4" id="KW-0378">Hydrolase</keyword>
<organism evidence="4 5">
    <name type="scientific">Nonomuraea terrae</name>
    <dbReference type="NCBI Taxonomy" id="2530383"/>
    <lineage>
        <taxon>Bacteria</taxon>
        <taxon>Bacillati</taxon>
        <taxon>Actinomycetota</taxon>
        <taxon>Actinomycetes</taxon>
        <taxon>Streptosporangiales</taxon>
        <taxon>Streptosporangiaceae</taxon>
        <taxon>Nonomuraea</taxon>
    </lineage>
</organism>
<keyword evidence="5" id="KW-1185">Reference proteome</keyword>
<feature type="domain" description="CAAX prenyl protease 2/Lysostaphin resistance protein A-like" evidence="3">
    <location>
        <begin position="133"/>
        <end position="203"/>
    </location>
</feature>
<dbReference type="GO" id="GO:0080120">
    <property type="term" value="P:CAAX-box protein maturation"/>
    <property type="evidence" value="ECO:0007669"/>
    <property type="project" value="UniProtKB-ARBA"/>
</dbReference>
<protein>
    <submittedName>
        <fullName evidence="4">CPBP family intramembrane metalloprotease</fullName>
    </submittedName>
</protein>
<feature type="region of interest" description="Disordered" evidence="1">
    <location>
        <begin position="70"/>
        <end position="111"/>
    </location>
</feature>
<name>A0A4V2YIX0_9ACTN</name>
<evidence type="ECO:0000259" key="3">
    <source>
        <dbReference type="Pfam" id="PF02517"/>
    </source>
</evidence>
<comment type="caution">
    <text evidence="4">The sequence shown here is derived from an EMBL/GenBank/DDBJ whole genome shotgun (WGS) entry which is preliminary data.</text>
</comment>
<keyword evidence="4" id="KW-0645">Protease</keyword>
<dbReference type="PANTHER" id="PTHR36435">
    <property type="entry name" value="SLR1288 PROTEIN"/>
    <property type="match status" value="1"/>
</dbReference>
<dbReference type="InterPro" id="IPR052710">
    <property type="entry name" value="CAAX_protease"/>
</dbReference>
<feature type="transmembrane region" description="Helical" evidence="2">
    <location>
        <begin position="170"/>
        <end position="188"/>
    </location>
</feature>
<sequence>MARDPGWWRRLRGVLRPRGRAAATYRKRCRGRCRGACRIGCDGPHRLRGRRAHPHPRALGLRCPPCDAAPLRGRRGARPGRLRARPDRRGRLHARERRHAERADGLPGGRRGRLVVARPRARRGSDHHPTRREGFFRGVLANTLFARYQAWIAVVVSAAVFAVAHGINPILPVAFVVGVLAVLLFRWSGSIWSGVVLHGVNNATALLASPFFALAGA</sequence>
<dbReference type="GO" id="GO:0006508">
    <property type="term" value="P:proteolysis"/>
    <property type="evidence" value="ECO:0007669"/>
    <property type="project" value="UniProtKB-KW"/>
</dbReference>
<proteinExistence type="predicted"/>
<feature type="transmembrane region" description="Helical" evidence="2">
    <location>
        <begin position="195"/>
        <end position="215"/>
    </location>
</feature>
<dbReference type="EMBL" id="SMKQ01000209">
    <property type="protein sequence ID" value="TDD35917.1"/>
    <property type="molecule type" value="Genomic_DNA"/>
</dbReference>
<evidence type="ECO:0000313" key="5">
    <source>
        <dbReference type="Proteomes" id="UP000295302"/>
    </source>
</evidence>
<keyword evidence="2" id="KW-1133">Transmembrane helix</keyword>
<dbReference type="GO" id="GO:0004175">
    <property type="term" value="F:endopeptidase activity"/>
    <property type="evidence" value="ECO:0007669"/>
    <property type="project" value="UniProtKB-ARBA"/>
</dbReference>
<dbReference type="PANTHER" id="PTHR36435:SF1">
    <property type="entry name" value="CAAX AMINO TERMINAL PROTEASE FAMILY PROTEIN"/>
    <property type="match status" value="1"/>
</dbReference>
<evidence type="ECO:0000313" key="4">
    <source>
        <dbReference type="EMBL" id="TDD35917.1"/>
    </source>
</evidence>
<gene>
    <name evidence="4" type="ORF">E1286_38935</name>
</gene>
<evidence type="ECO:0000256" key="1">
    <source>
        <dbReference type="SAM" id="MobiDB-lite"/>
    </source>
</evidence>
<dbReference type="GO" id="GO:0008237">
    <property type="term" value="F:metallopeptidase activity"/>
    <property type="evidence" value="ECO:0007669"/>
    <property type="project" value="UniProtKB-KW"/>
</dbReference>
<dbReference type="OrthoDB" id="3693644at2"/>
<dbReference type="AlphaFoldDB" id="A0A4V2YIX0"/>
<dbReference type="Proteomes" id="UP000295302">
    <property type="component" value="Unassembled WGS sequence"/>
</dbReference>
<keyword evidence="2" id="KW-0812">Transmembrane</keyword>
<keyword evidence="4" id="KW-0482">Metalloprotease</keyword>
<dbReference type="Pfam" id="PF02517">
    <property type="entry name" value="Rce1-like"/>
    <property type="match status" value="1"/>
</dbReference>